<gene>
    <name evidence="7" type="ORF">GH714_025090</name>
</gene>
<feature type="domain" description="Ribonucleotide reductase large subunit N-terminal" evidence="5">
    <location>
        <begin position="170"/>
        <end position="240"/>
    </location>
</feature>
<dbReference type="EMBL" id="JAAGAX010000012">
    <property type="protein sequence ID" value="KAF2297526.1"/>
    <property type="molecule type" value="Genomic_DNA"/>
</dbReference>
<reference evidence="7 8" key="1">
    <citation type="journal article" date="2020" name="Mol. Plant">
        <title>The Chromosome-Based Rubber Tree Genome Provides New Insights into Spurge Genome Evolution and Rubber Biosynthesis.</title>
        <authorList>
            <person name="Liu J."/>
            <person name="Shi C."/>
            <person name="Shi C.C."/>
            <person name="Li W."/>
            <person name="Zhang Q.J."/>
            <person name="Zhang Y."/>
            <person name="Li K."/>
            <person name="Lu H.F."/>
            <person name="Shi C."/>
            <person name="Zhu S.T."/>
            <person name="Xiao Z.Y."/>
            <person name="Nan H."/>
            <person name="Yue Y."/>
            <person name="Zhu X.G."/>
            <person name="Wu Y."/>
            <person name="Hong X.N."/>
            <person name="Fan G.Y."/>
            <person name="Tong Y."/>
            <person name="Zhang D."/>
            <person name="Mao C.L."/>
            <person name="Liu Y.L."/>
            <person name="Hao S.J."/>
            <person name="Liu W.Q."/>
            <person name="Lv M.Q."/>
            <person name="Zhang H.B."/>
            <person name="Liu Y."/>
            <person name="Hu-Tang G.R."/>
            <person name="Wang J.P."/>
            <person name="Wang J.H."/>
            <person name="Sun Y.H."/>
            <person name="Ni S.B."/>
            <person name="Chen W.B."/>
            <person name="Zhang X.C."/>
            <person name="Jiao Y.N."/>
            <person name="Eichler E.E."/>
            <person name="Li G.H."/>
            <person name="Liu X."/>
            <person name="Gao L.Z."/>
        </authorList>
    </citation>
    <scope>NUCLEOTIDE SEQUENCE [LARGE SCALE GENOMIC DNA]</scope>
    <source>
        <strain evidence="8">cv. GT1</strain>
        <tissue evidence="7">Leaf</tissue>
    </source>
</reference>
<dbReference type="PRINTS" id="PR01183">
    <property type="entry name" value="RIBORDTASEM1"/>
</dbReference>
<dbReference type="InterPro" id="IPR013509">
    <property type="entry name" value="RNR_lsu_N"/>
</dbReference>
<dbReference type="GO" id="GO:0005971">
    <property type="term" value="C:ribonucleoside-diphosphate reductase complex"/>
    <property type="evidence" value="ECO:0007669"/>
    <property type="project" value="TreeGrafter"/>
</dbReference>
<protein>
    <recommendedName>
        <fullName evidence="2 4">Ribonucleoside-diphosphate reductase</fullName>
        <ecNumber evidence="2 4">1.17.4.1</ecNumber>
    </recommendedName>
</protein>
<dbReference type="Pfam" id="PF02867">
    <property type="entry name" value="Ribonuc_red_lgC"/>
    <property type="match status" value="1"/>
</dbReference>
<dbReference type="GO" id="GO:0004748">
    <property type="term" value="F:ribonucleoside-diphosphate reductase activity, thioredoxin disulfide as acceptor"/>
    <property type="evidence" value="ECO:0007669"/>
    <property type="project" value="UniProtKB-EC"/>
</dbReference>
<evidence type="ECO:0000259" key="6">
    <source>
        <dbReference type="Pfam" id="PF02867"/>
    </source>
</evidence>
<dbReference type="GO" id="GO:0005524">
    <property type="term" value="F:ATP binding"/>
    <property type="evidence" value="ECO:0007669"/>
    <property type="project" value="InterPro"/>
</dbReference>
<comment type="caution">
    <text evidence="7">The sequence shown here is derived from an EMBL/GenBank/DDBJ whole genome shotgun (WGS) entry which is preliminary data.</text>
</comment>
<comment type="catalytic activity">
    <reaction evidence="4">
        <text>a 2'-deoxyribonucleoside 5'-diphosphate + [thioredoxin]-disulfide + H2O = a ribonucleoside 5'-diphosphate + [thioredoxin]-dithiol</text>
        <dbReference type="Rhea" id="RHEA:23252"/>
        <dbReference type="Rhea" id="RHEA-COMP:10698"/>
        <dbReference type="Rhea" id="RHEA-COMP:10700"/>
        <dbReference type="ChEBI" id="CHEBI:15377"/>
        <dbReference type="ChEBI" id="CHEBI:29950"/>
        <dbReference type="ChEBI" id="CHEBI:50058"/>
        <dbReference type="ChEBI" id="CHEBI:57930"/>
        <dbReference type="ChEBI" id="CHEBI:73316"/>
        <dbReference type="EC" id="1.17.4.1"/>
    </reaction>
</comment>
<evidence type="ECO:0000313" key="7">
    <source>
        <dbReference type="EMBL" id="KAF2297526.1"/>
    </source>
</evidence>
<dbReference type="GO" id="GO:0009263">
    <property type="term" value="P:deoxyribonucleotide biosynthetic process"/>
    <property type="evidence" value="ECO:0007669"/>
    <property type="project" value="UniProtKB-KW"/>
</dbReference>
<organism evidence="7 8">
    <name type="scientific">Hevea brasiliensis</name>
    <name type="common">Para rubber tree</name>
    <name type="synonym">Siphonia brasiliensis</name>
    <dbReference type="NCBI Taxonomy" id="3981"/>
    <lineage>
        <taxon>Eukaryota</taxon>
        <taxon>Viridiplantae</taxon>
        <taxon>Streptophyta</taxon>
        <taxon>Embryophyta</taxon>
        <taxon>Tracheophyta</taxon>
        <taxon>Spermatophyta</taxon>
        <taxon>Magnoliopsida</taxon>
        <taxon>eudicotyledons</taxon>
        <taxon>Gunneridae</taxon>
        <taxon>Pentapetalae</taxon>
        <taxon>rosids</taxon>
        <taxon>fabids</taxon>
        <taxon>Malpighiales</taxon>
        <taxon>Euphorbiaceae</taxon>
        <taxon>Crotonoideae</taxon>
        <taxon>Micrandreae</taxon>
        <taxon>Hevea</taxon>
    </lineage>
</organism>
<dbReference type="InterPro" id="IPR008926">
    <property type="entry name" value="RNR_R1-su_N"/>
</dbReference>
<dbReference type="InterPro" id="IPR039718">
    <property type="entry name" value="Rrm1"/>
</dbReference>
<evidence type="ECO:0000259" key="5">
    <source>
        <dbReference type="Pfam" id="PF00317"/>
    </source>
</evidence>
<dbReference type="PANTHER" id="PTHR11573">
    <property type="entry name" value="RIBONUCLEOSIDE-DIPHOSPHATE REDUCTASE LARGE CHAIN"/>
    <property type="match status" value="1"/>
</dbReference>
<dbReference type="Pfam" id="PF00317">
    <property type="entry name" value="Ribonuc_red_lgN"/>
    <property type="match status" value="1"/>
</dbReference>
<dbReference type="PANTHER" id="PTHR11573:SF6">
    <property type="entry name" value="RIBONUCLEOSIDE-DIPHOSPHATE REDUCTASE LARGE SUBUNIT"/>
    <property type="match status" value="1"/>
</dbReference>
<dbReference type="SUPFAM" id="SSF51998">
    <property type="entry name" value="PFL-like glycyl radical enzymes"/>
    <property type="match status" value="1"/>
</dbReference>
<dbReference type="InterPro" id="IPR000788">
    <property type="entry name" value="RNR_lg_C"/>
</dbReference>
<accession>A0A6A6LBY9</accession>
<feature type="domain" description="Ribonucleotide reductase large subunit C-terminal" evidence="6">
    <location>
        <begin position="294"/>
        <end position="384"/>
    </location>
</feature>
<dbReference type="Proteomes" id="UP000467840">
    <property type="component" value="Chromosome 18"/>
</dbReference>
<evidence type="ECO:0000256" key="3">
    <source>
        <dbReference type="ARBA" id="ARBA00023002"/>
    </source>
</evidence>
<dbReference type="SUPFAM" id="SSF48168">
    <property type="entry name" value="R1 subunit of ribonucleotide reductase, N-terminal domain"/>
    <property type="match status" value="1"/>
</dbReference>
<evidence type="ECO:0000256" key="4">
    <source>
        <dbReference type="RuleBase" id="RU003410"/>
    </source>
</evidence>
<keyword evidence="4" id="KW-0215">Deoxyribonucleotide synthesis</keyword>
<evidence type="ECO:0000256" key="2">
    <source>
        <dbReference type="ARBA" id="ARBA00012274"/>
    </source>
</evidence>
<proteinExistence type="inferred from homology"/>
<evidence type="ECO:0000313" key="8">
    <source>
        <dbReference type="Proteomes" id="UP000467840"/>
    </source>
</evidence>
<dbReference type="UniPathway" id="UPA00326"/>
<keyword evidence="3 4" id="KW-0560">Oxidoreductase</keyword>
<evidence type="ECO:0000256" key="1">
    <source>
        <dbReference type="ARBA" id="ARBA00010406"/>
    </source>
</evidence>
<dbReference type="Gene3D" id="3.20.70.20">
    <property type="match status" value="2"/>
</dbReference>
<dbReference type="EC" id="1.17.4.1" evidence="2 4"/>
<sequence>MKITHSMKFTAPLMSIGVSSDCTSRAIETSNGIIFGGRKMKENEEQRGLEDLLGLGSVKEPQRRVLRPTYFRKQFYVLFWKILNFSDSFQGGGMRDGHQETVDFDKITARLNKLSYGLSSAHCDPSSSPSRIKIMHKYVDKRSGQKASLIVDDVYEIIMKKMRSSMTDFDCDYFGFKTLERSYLLKVGRNIVVRPQHIWMRVAVGIHKDDIDSVVETYHLMSQCWFTHATPTLFNAGTTRPQEVISVGQMGIPMALFLCYEFLMTLLTMLIKEEVLCRMFEAIACRYLGGPKAKQTYFRLMYYHALKSSSELAAKNGPYETYLGSPVSKMGLRCSQGNDLEEWDKKFPLVAPMPTVSTNQILGNQECFEPYASNIHSSRVLRTQMLPNFALCVVNNGPENQNVPSGTCAPADAIKFTVDTYVLKHGIKRSRF</sequence>
<comment type="similarity">
    <text evidence="1 4">Belongs to the ribonucleoside diphosphate reductase large chain family.</text>
</comment>
<dbReference type="AlphaFoldDB" id="A0A6A6LBY9"/>
<name>A0A6A6LBY9_HEVBR</name>
<comment type="function">
    <text evidence="4">Provides the precursors necessary for DNA synthesis. Catalyzes the biosynthesis of deoxyribonucleotides from the corresponding ribonucleotides.</text>
</comment>
<keyword evidence="8" id="KW-1185">Reference proteome</keyword>